<feature type="transmembrane region" description="Helical" evidence="3">
    <location>
        <begin position="283"/>
        <end position="308"/>
    </location>
</feature>
<dbReference type="RefSeq" id="WP_129894136.1">
    <property type="nucleotide sequence ID" value="NZ_CP035758.1"/>
</dbReference>
<keyword evidence="5" id="KW-1185">Reference proteome</keyword>
<feature type="compositionally biased region" description="Polar residues" evidence="2">
    <location>
        <begin position="1"/>
        <end position="12"/>
    </location>
</feature>
<organism evidence="4 5">
    <name type="scientific">Ktedonosporobacter rubrisoli</name>
    <dbReference type="NCBI Taxonomy" id="2509675"/>
    <lineage>
        <taxon>Bacteria</taxon>
        <taxon>Bacillati</taxon>
        <taxon>Chloroflexota</taxon>
        <taxon>Ktedonobacteria</taxon>
        <taxon>Ktedonobacterales</taxon>
        <taxon>Ktedonosporobacteraceae</taxon>
        <taxon>Ktedonosporobacter</taxon>
    </lineage>
</organism>
<keyword evidence="3" id="KW-1133">Transmembrane helix</keyword>
<feature type="coiled-coil region" evidence="1">
    <location>
        <begin position="201"/>
        <end position="228"/>
    </location>
</feature>
<keyword evidence="1" id="KW-0175">Coiled coil</keyword>
<evidence type="ECO:0000256" key="2">
    <source>
        <dbReference type="SAM" id="MobiDB-lite"/>
    </source>
</evidence>
<protein>
    <submittedName>
        <fullName evidence="4">Uncharacterized protein</fullName>
    </submittedName>
</protein>
<feature type="coiled-coil region" evidence="1">
    <location>
        <begin position="82"/>
        <end position="141"/>
    </location>
</feature>
<evidence type="ECO:0000256" key="1">
    <source>
        <dbReference type="SAM" id="Coils"/>
    </source>
</evidence>
<dbReference type="Proteomes" id="UP000290365">
    <property type="component" value="Chromosome"/>
</dbReference>
<name>A0A4P6K448_KTERU</name>
<feature type="compositionally biased region" description="Polar residues" evidence="2">
    <location>
        <begin position="163"/>
        <end position="173"/>
    </location>
</feature>
<feature type="region of interest" description="Disordered" evidence="2">
    <location>
        <begin position="159"/>
        <end position="191"/>
    </location>
</feature>
<evidence type="ECO:0000256" key="3">
    <source>
        <dbReference type="SAM" id="Phobius"/>
    </source>
</evidence>
<sequence length="332" mass="38295">MLSSDDISQTMQDLVAQETGALEQPATEPLESFPRQNSRQGALSERRHSLRQQRQTEELPKITSTAPTAGTRAAWKQVLHLREANRRLRDELETRKVEFEKELLAIHKGHQQEIEYYQQHLQEAMNESNRLREVHLELELRYQELYHSFEDAVSMETQKRLAQATQTPGTNAGETPALEQEASQNSGYQAKEEENKHLVEAMYLKREVQRMAELLESEQQQIEEERQHWLAMQATVREQAKLRYKTLHTRLGARWRARAAFIAIGVLALLVVLQLLFLDLLRIPWAGSIAIALLAPIVVCIVMALILVSPFSTLMQKYYAIMPHKKRVKQSA</sequence>
<accession>A0A4P6K448</accession>
<dbReference type="EMBL" id="CP035758">
    <property type="protein sequence ID" value="QBD83068.1"/>
    <property type="molecule type" value="Genomic_DNA"/>
</dbReference>
<evidence type="ECO:0000313" key="5">
    <source>
        <dbReference type="Proteomes" id="UP000290365"/>
    </source>
</evidence>
<reference evidence="4 5" key="1">
    <citation type="submission" date="2019-01" db="EMBL/GenBank/DDBJ databases">
        <title>Ktedonosporobacter rubrisoli SCAWS-G2.</title>
        <authorList>
            <person name="Huang Y."/>
            <person name="Yan B."/>
        </authorList>
    </citation>
    <scope>NUCLEOTIDE SEQUENCE [LARGE SCALE GENOMIC DNA]</scope>
    <source>
        <strain evidence="4 5">SCAWS-G2</strain>
    </source>
</reference>
<evidence type="ECO:0000313" key="4">
    <source>
        <dbReference type="EMBL" id="QBD83068.1"/>
    </source>
</evidence>
<dbReference type="KEGG" id="kbs:EPA93_46745"/>
<keyword evidence="3" id="KW-0472">Membrane</keyword>
<dbReference type="OrthoDB" id="153748at2"/>
<gene>
    <name evidence="4" type="ORF">EPA93_46745</name>
</gene>
<dbReference type="AlphaFoldDB" id="A0A4P6K448"/>
<proteinExistence type="predicted"/>
<feature type="transmembrane region" description="Helical" evidence="3">
    <location>
        <begin position="259"/>
        <end position="277"/>
    </location>
</feature>
<keyword evidence="3" id="KW-0812">Transmembrane</keyword>
<feature type="region of interest" description="Disordered" evidence="2">
    <location>
        <begin position="1"/>
        <end position="70"/>
    </location>
</feature>